<organism evidence="8 9">
    <name type="scientific">Lactuca sativa</name>
    <name type="common">Garden lettuce</name>
    <dbReference type="NCBI Taxonomy" id="4236"/>
    <lineage>
        <taxon>Eukaryota</taxon>
        <taxon>Viridiplantae</taxon>
        <taxon>Streptophyta</taxon>
        <taxon>Embryophyta</taxon>
        <taxon>Tracheophyta</taxon>
        <taxon>Spermatophyta</taxon>
        <taxon>Magnoliopsida</taxon>
        <taxon>eudicotyledons</taxon>
        <taxon>Gunneridae</taxon>
        <taxon>Pentapetalae</taxon>
        <taxon>asterids</taxon>
        <taxon>campanulids</taxon>
        <taxon>Asterales</taxon>
        <taxon>Asteraceae</taxon>
        <taxon>Cichorioideae</taxon>
        <taxon>Cichorieae</taxon>
        <taxon>Lactucinae</taxon>
        <taxon>Lactuca</taxon>
    </lineage>
</organism>
<reference evidence="8 9" key="1">
    <citation type="journal article" date="2017" name="Nat. Commun.">
        <title>Genome assembly with in vitro proximity ligation data and whole-genome triplication in lettuce.</title>
        <authorList>
            <person name="Reyes-Chin-Wo S."/>
            <person name="Wang Z."/>
            <person name="Yang X."/>
            <person name="Kozik A."/>
            <person name="Arikit S."/>
            <person name="Song C."/>
            <person name="Xia L."/>
            <person name="Froenicke L."/>
            <person name="Lavelle D.O."/>
            <person name="Truco M.J."/>
            <person name="Xia R."/>
            <person name="Zhu S."/>
            <person name="Xu C."/>
            <person name="Xu H."/>
            <person name="Xu X."/>
            <person name="Cox K."/>
            <person name="Korf I."/>
            <person name="Meyers B.C."/>
            <person name="Michelmore R.W."/>
        </authorList>
    </citation>
    <scope>NUCLEOTIDE SEQUENCE [LARGE SCALE GENOMIC DNA]</scope>
    <source>
        <strain evidence="9">cv. Salinas</strain>
        <tissue evidence="8">Seedlings</tissue>
    </source>
</reference>
<evidence type="ECO:0000256" key="4">
    <source>
        <dbReference type="ARBA" id="ARBA00022679"/>
    </source>
</evidence>
<dbReference type="Gene3D" id="3.40.640.10">
    <property type="entry name" value="Type I PLP-dependent aspartate aminotransferase-like (Major domain)"/>
    <property type="match status" value="2"/>
</dbReference>
<dbReference type="InterPro" id="IPR015421">
    <property type="entry name" value="PyrdxlP-dep_Trfase_major"/>
</dbReference>
<comment type="cofactor">
    <cofactor evidence="1">
        <name>pyridoxal 5'-phosphate</name>
        <dbReference type="ChEBI" id="CHEBI:597326"/>
    </cofactor>
</comment>
<dbReference type="PRINTS" id="PR00799">
    <property type="entry name" value="TRANSAMINASE"/>
</dbReference>
<accession>A0A9R1XWA5</accession>
<dbReference type="AlphaFoldDB" id="A0A9R1XWA5"/>
<comment type="caution">
    <text evidence="8">The sequence shown here is derived from an EMBL/GenBank/DDBJ whole genome shotgun (WGS) entry which is preliminary data.</text>
</comment>
<evidence type="ECO:0000256" key="6">
    <source>
        <dbReference type="ARBA" id="ARBA00049185"/>
    </source>
</evidence>
<keyword evidence="9" id="KW-1185">Reference proteome</keyword>
<evidence type="ECO:0000313" key="8">
    <source>
        <dbReference type="EMBL" id="KAJ0224089.1"/>
    </source>
</evidence>
<comment type="catalytic activity">
    <reaction evidence="6">
        <text>L-aspartate + 2-oxoglutarate = oxaloacetate + L-glutamate</text>
        <dbReference type="Rhea" id="RHEA:21824"/>
        <dbReference type="ChEBI" id="CHEBI:16452"/>
        <dbReference type="ChEBI" id="CHEBI:16810"/>
        <dbReference type="ChEBI" id="CHEBI:29985"/>
        <dbReference type="ChEBI" id="CHEBI:29991"/>
        <dbReference type="EC" id="2.6.1.1"/>
    </reaction>
</comment>
<sequence>MARLGARHGAPFRTLHACVHNPTGVEPTLEQWEQIRQLIRSKSILPFFYSAYQVCRSADMASKVESQLKLVIMPMYSSPPIHGASIVATILKDRDTWRLEPHYKANWDVYIHMS</sequence>
<dbReference type="GO" id="GO:0006520">
    <property type="term" value="P:amino acid metabolic process"/>
    <property type="evidence" value="ECO:0007669"/>
    <property type="project" value="InterPro"/>
</dbReference>
<dbReference type="PANTHER" id="PTHR11879:SF57">
    <property type="entry name" value="ASPARTATE AMINOTRANSFERASE 3, CHLOROPLASTIC"/>
    <property type="match status" value="1"/>
</dbReference>
<dbReference type="SUPFAM" id="SSF53383">
    <property type="entry name" value="PLP-dependent transferases"/>
    <property type="match status" value="1"/>
</dbReference>
<comment type="subunit">
    <text evidence="2">Homodimer.</text>
</comment>
<dbReference type="InterPro" id="IPR004839">
    <property type="entry name" value="Aminotransferase_I/II_large"/>
</dbReference>
<dbReference type="GO" id="GO:0030170">
    <property type="term" value="F:pyridoxal phosphate binding"/>
    <property type="evidence" value="ECO:0007669"/>
    <property type="project" value="InterPro"/>
</dbReference>
<dbReference type="Pfam" id="PF00155">
    <property type="entry name" value="Aminotran_1_2"/>
    <property type="match status" value="1"/>
</dbReference>
<evidence type="ECO:0000313" key="9">
    <source>
        <dbReference type="Proteomes" id="UP000235145"/>
    </source>
</evidence>
<evidence type="ECO:0000259" key="7">
    <source>
        <dbReference type="Pfam" id="PF00155"/>
    </source>
</evidence>
<keyword evidence="3" id="KW-0032">Aminotransferase</keyword>
<evidence type="ECO:0000256" key="3">
    <source>
        <dbReference type="ARBA" id="ARBA00022576"/>
    </source>
</evidence>
<dbReference type="InterPro" id="IPR015424">
    <property type="entry name" value="PyrdxlP-dep_Trfase"/>
</dbReference>
<dbReference type="InterPro" id="IPR000796">
    <property type="entry name" value="Asp_trans"/>
</dbReference>
<name>A0A9R1XWA5_LACSA</name>
<feature type="domain" description="Aminotransferase class I/classII large" evidence="7">
    <location>
        <begin position="15"/>
        <end position="57"/>
    </location>
</feature>
<dbReference type="PANTHER" id="PTHR11879">
    <property type="entry name" value="ASPARTATE AMINOTRANSFERASE"/>
    <property type="match status" value="1"/>
</dbReference>
<dbReference type="Proteomes" id="UP000235145">
    <property type="component" value="Unassembled WGS sequence"/>
</dbReference>
<proteinExistence type="predicted"/>
<dbReference type="GO" id="GO:0008483">
    <property type="term" value="F:transaminase activity"/>
    <property type="evidence" value="ECO:0007669"/>
    <property type="project" value="UniProtKB-KW"/>
</dbReference>
<evidence type="ECO:0000256" key="2">
    <source>
        <dbReference type="ARBA" id="ARBA00011738"/>
    </source>
</evidence>
<dbReference type="EMBL" id="NBSK02000002">
    <property type="protein sequence ID" value="KAJ0224089.1"/>
    <property type="molecule type" value="Genomic_DNA"/>
</dbReference>
<keyword evidence="4" id="KW-0808">Transferase</keyword>
<evidence type="ECO:0000256" key="5">
    <source>
        <dbReference type="ARBA" id="ARBA00022898"/>
    </source>
</evidence>
<gene>
    <name evidence="8" type="ORF">LSAT_V11C200091160</name>
</gene>
<evidence type="ECO:0000256" key="1">
    <source>
        <dbReference type="ARBA" id="ARBA00001933"/>
    </source>
</evidence>
<keyword evidence="5" id="KW-0663">Pyridoxal phosphate</keyword>
<protein>
    <recommendedName>
        <fullName evidence="7">Aminotransferase class I/classII large domain-containing protein</fullName>
    </recommendedName>
</protein>